<reference evidence="2" key="1">
    <citation type="journal article" date="2020" name="Stud. Mycol.">
        <title>101 Dothideomycetes genomes: a test case for predicting lifestyles and emergence of pathogens.</title>
        <authorList>
            <person name="Haridas S."/>
            <person name="Albert R."/>
            <person name="Binder M."/>
            <person name="Bloem J."/>
            <person name="Labutti K."/>
            <person name="Salamov A."/>
            <person name="Andreopoulos B."/>
            <person name="Baker S."/>
            <person name="Barry K."/>
            <person name="Bills G."/>
            <person name="Bluhm B."/>
            <person name="Cannon C."/>
            <person name="Castanera R."/>
            <person name="Culley D."/>
            <person name="Daum C."/>
            <person name="Ezra D."/>
            <person name="Gonzalez J."/>
            <person name="Henrissat B."/>
            <person name="Kuo A."/>
            <person name="Liang C."/>
            <person name="Lipzen A."/>
            <person name="Lutzoni F."/>
            <person name="Magnuson J."/>
            <person name="Mondo S."/>
            <person name="Nolan M."/>
            <person name="Ohm R."/>
            <person name="Pangilinan J."/>
            <person name="Park H.-J."/>
            <person name="Ramirez L."/>
            <person name="Alfaro M."/>
            <person name="Sun H."/>
            <person name="Tritt A."/>
            <person name="Yoshinaga Y."/>
            <person name="Zwiers L.-H."/>
            <person name="Turgeon B."/>
            <person name="Goodwin S."/>
            <person name="Spatafora J."/>
            <person name="Crous P."/>
            <person name="Grigoriev I."/>
        </authorList>
    </citation>
    <scope>NUCLEOTIDE SEQUENCE</scope>
    <source>
        <strain evidence="2">CBS 116435</strain>
    </source>
</reference>
<comment type="caution">
    <text evidence="2">The sequence shown here is derived from an EMBL/GenBank/DDBJ whole genome shotgun (WGS) entry which is preliminary data.</text>
</comment>
<feature type="compositionally biased region" description="Low complexity" evidence="1">
    <location>
        <begin position="175"/>
        <end position="194"/>
    </location>
</feature>
<evidence type="ECO:0000313" key="3">
    <source>
        <dbReference type="Proteomes" id="UP000799441"/>
    </source>
</evidence>
<evidence type="ECO:0000256" key="1">
    <source>
        <dbReference type="SAM" id="MobiDB-lite"/>
    </source>
</evidence>
<feature type="region of interest" description="Disordered" evidence="1">
    <location>
        <begin position="127"/>
        <end position="262"/>
    </location>
</feature>
<dbReference type="Proteomes" id="UP000799441">
    <property type="component" value="Unassembled WGS sequence"/>
</dbReference>
<name>A0A9P4QA93_9PEZI</name>
<dbReference type="EMBL" id="MU003782">
    <property type="protein sequence ID" value="KAF2722465.1"/>
    <property type="molecule type" value="Genomic_DNA"/>
</dbReference>
<keyword evidence="3" id="KW-1185">Reference proteome</keyword>
<organism evidence="2 3">
    <name type="scientific">Polychaeton citri CBS 116435</name>
    <dbReference type="NCBI Taxonomy" id="1314669"/>
    <lineage>
        <taxon>Eukaryota</taxon>
        <taxon>Fungi</taxon>
        <taxon>Dikarya</taxon>
        <taxon>Ascomycota</taxon>
        <taxon>Pezizomycotina</taxon>
        <taxon>Dothideomycetes</taxon>
        <taxon>Dothideomycetidae</taxon>
        <taxon>Capnodiales</taxon>
        <taxon>Capnodiaceae</taxon>
        <taxon>Polychaeton</taxon>
    </lineage>
</organism>
<feature type="compositionally biased region" description="Polar residues" evidence="1">
    <location>
        <begin position="202"/>
        <end position="233"/>
    </location>
</feature>
<feature type="compositionally biased region" description="Low complexity" evidence="1">
    <location>
        <begin position="238"/>
        <end position="262"/>
    </location>
</feature>
<feature type="compositionally biased region" description="Polar residues" evidence="1">
    <location>
        <begin position="157"/>
        <end position="173"/>
    </location>
</feature>
<accession>A0A9P4QA93</accession>
<dbReference type="AlphaFoldDB" id="A0A9P4QA93"/>
<dbReference type="OrthoDB" id="6077919at2759"/>
<gene>
    <name evidence="2" type="ORF">K431DRAFT_44607</name>
</gene>
<proteinExistence type="predicted"/>
<sequence length="262" mass="28669">MTVNDLERHKKAVHNLKPRVGSSVGYVCSVCQTTGIGDAKWWPRLDNFKAHILRKHKVADMQSVIESSKRLMRPEDTLTVMTMVSDTPSTSSSGLSQGYPLPLSGNYSAAVDEREPYIAALRQHHMMSQNQPHAQLPLPHPHPPPSSNHVPLHSHLETSPQSQHLQLPPTQVRMSPHSQQLPPPSQLQTPQHSHAQLPPLRPTSSAPSGATSGISLPSVSAPPQSNNQHATLSPQPPHAQTETHPPTQQTQQDSQPDTEMQG</sequence>
<evidence type="ECO:0000313" key="2">
    <source>
        <dbReference type="EMBL" id="KAF2722465.1"/>
    </source>
</evidence>
<protein>
    <submittedName>
        <fullName evidence="2">Uncharacterized protein</fullName>
    </submittedName>
</protein>